<dbReference type="Gene3D" id="1.20.1270.60">
    <property type="entry name" value="Arfaptin homology (AH) domain/BAR domain"/>
    <property type="match status" value="1"/>
</dbReference>
<evidence type="ECO:0000256" key="2">
    <source>
        <dbReference type="SAM" id="MobiDB-lite"/>
    </source>
</evidence>
<dbReference type="InterPro" id="IPR028245">
    <property type="entry name" value="PIL1/LSP1"/>
</dbReference>
<sequence>MVHRPTDSRLLVNLLTHEKEYLKQLSNLLDQSQTSLASFSAYAAASAPPASQIIISVAGAFAGADEALRKYAYAVEQWQMQLKQLKEMEAEVANIMRDREILVTRLIKASKSQKSTRDNILASSSTSTLSVKPEVQIGSKLSAAQTELQACEAHLAVKERELDETRTSTIQTGLQLRCKAMVECGWTWGEMGKEGLRALDMFDLSQQPNGHAYLLAGVPHAYSKPLPSTSHGHGSDDSSLAPSQSASNIPSFDFHRPTSPKPLPNPNDYTLQIPPAHSISEFALPNGHRPVPFDEGPGSSAEEDENMENLEVHENPKFAPKGKAQTQGRARSVSDVQPTRHVNFQSSSRSDSHITKSSRDREAEQIPTRGSQKRGSTGVFGSIAALFHVRVSSNNDSDASSHKWHTRTKKNLAKSKRNDDSSDDEPTSYNIAESSLAGPSDRSGLSRLRKRSTKRSSLQVPPSSSATRLQDVPEDRGWMSDGAATTSRGKKKAKAPTSLRITDLSNTRAPKASTSPKSPKAKAPNGILSAGLPTEASLSRNSSVSKYSTMSAPASAPGQQTTIHPASVSRRASTSNANMSTPRRRTTSLDVNALKNQNTGNVLSGHGYPPIRAGPLNTPGKPSSAQRSNGDPGKSLMSIVEDDRKHPDTWQKQHDPNRLLFLPKAPPPVTETPGLLDFDKADSTEQKEAEKPLKPSKSESSIAPTPMVWNHPSPPQEKLRVPLRSALRTSRSPSPSKPPRAISPPVPGSSKLRPPPADTRRRSRELDDTASISSYESFYDAENGMLDNSPSSTPQPAPQRPSLAIQAPSSPSPPPRDDPIQTAVSSDLSHSTTSHSSEGGHTVRKSVRMALPPTFSSTPPALDDDDDTERARYKPWSSAPVVRHPTSDHRHVRSWSSRVPDGSPTRDVWEDSSDEDEDYGRAKQLLFKFSRKA</sequence>
<dbReference type="PANTHER" id="PTHR31962:SF1">
    <property type="entry name" value="SPHINGOLIPID LONG CHAIN BASE-RESPONSIVE PROTEIN PIL1"/>
    <property type="match status" value="1"/>
</dbReference>
<feature type="compositionally biased region" description="Polar residues" evidence="2">
    <location>
        <begin position="620"/>
        <end position="629"/>
    </location>
</feature>
<gene>
    <name evidence="3" type="ORF">GFSPODELE1_LOCUS4083</name>
</gene>
<feature type="compositionally biased region" description="Polar residues" evidence="2">
    <location>
        <begin position="459"/>
        <end position="468"/>
    </location>
</feature>
<feature type="region of interest" description="Disordered" evidence="2">
    <location>
        <begin position="393"/>
        <end position="585"/>
    </location>
</feature>
<feature type="compositionally biased region" description="Low complexity" evidence="2">
    <location>
        <begin position="509"/>
        <end position="524"/>
    </location>
</feature>
<keyword evidence="4" id="KW-1185">Reference proteome</keyword>
<accession>A0ABP1D7N9</accession>
<feature type="coiled-coil region" evidence="1">
    <location>
        <begin position="68"/>
        <end position="105"/>
    </location>
</feature>
<feature type="compositionally biased region" description="Basic and acidic residues" evidence="2">
    <location>
        <begin position="641"/>
        <end position="657"/>
    </location>
</feature>
<feature type="compositionally biased region" description="Polar residues" evidence="2">
    <location>
        <begin position="324"/>
        <end position="349"/>
    </location>
</feature>
<feature type="compositionally biased region" description="Low complexity" evidence="2">
    <location>
        <begin position="825"/>
        <end position="837"/>
    </location>
</feature>
<dbReference type="EMBL" id="OZ037945">
    <property type="protein sequence ID" value="CAL1702522.1"/>
    <property type="molecule type" value="Genomic_DNA"/>
</dbReference>
<feature type="compositionally biased region" description="Basic and acidic residues" evidence="2">
    <location>
        <begin position="677"/>
        <end position="697"/>
    </location>
</feature>
<feature type="compositionally biased region" description="Basic residues" evidence="2">
    <location>
        <begin position="402"/>
        <end position="415"/>
    </location>
</feature>
<evidence type="ECO:0000256" key="1">
    <source>
        <dbReference type="SAM" id="Coils"/>
    </source>
</evidence>
<dbReference type="InterPro" id="IPR027267">
    <property type="entry name" value="AH/BAR_dom_sf"/>
</dbReference>
<name>A0ABP1D7N9_9APHY</name>
<feature type="compositionally biased region" description="Pro residues" evidence="2">
    <location>
        <begin position="735"/>
        <end position="757"/>
    </location>
</feature>
<feature type="compositionally biased region" description="Polar residues" evidence="2">
    <location>
        <begin position="240"/>
        <end position="250"/>
    </location>
</feature>
<dbReference type="PANTHER" id="PTHR31962">
    <property type="entry name" value="SPHINGOLIPID LONG CHAIN BASE-RESPONSIVE PROTEIN PIL1"/>
    <property type="match status" value="1"/>
</dbReference>
<feature type="compositionally biased region" description="Basic and acidic residues" evidence="2">
    <location>
        <begin position="758"/>
        <end position="767"/>
    </location>
</feature>
<feature type="compositionally biased region" description="Polar residues" evidence="2">
    <location>
        <begin position="536"/>
        <end position="581"/>
    </location>
</feature>
<feature type="region of interest" description="Disordered" evidence="2">
    <location>
        <begin position="225"/>
        <end position="377"/>
    </location>
</feature>
<feature type="compositionally biased region" description="Polar residues" evidence="2">
    <location>
        <begin position="499"/>
        <end position="508"/>
    </location>
</feature>
<protein>
    <submittedName>
        <fullName evidence="3">Uncharacterized protein</fullName>
    </submittedName>
</protein>
<dbReference type="Proteomes" id="UP001497453">
    <property type="component" value="Chromosome 2"/>
</dbReference>
<feature type="compositionally biased region" description="Basic and acidic residues" evidence="2">
    <location>
        <begin position="350"/>
        <end position="364"/>
    </location>
</feature>
<organism evidence="3 4">
    <name type="scientific">Somion occarium</name>
    <dbReference type="NCBI Taxonomy" id="3059160"/>
    <lineage>
        <taxon>Eukaryota</taxon>
        <taxon>Fungi</taxon>
        <taxon>Dikarya</taxon>
        <taxon>Basidiomycota</taxon>
        <taxon>Agaricomycotina</taxon>
        <taxon>Agaricomycetes</taxon>
        <taxon>Polyporales</taxon>
        <taxon>Cerrenaceae</taxon>
        <taxon>Somion</taxon>
    </lineage>
</organism>
<feature type="region of interest" description="Disordered" evidence="2">
    <location>
        <begin position="599"/>
        <end position="920"/>
    </location>
</feature>
<proteinExistence type="predicted"/>
<keyword evidence="1" id="KW-0175">Coiled coil</keyword>
<evidence type="ECO:0000313" key="3">
    <source>
        <dbReference type="EMBL" id="CAL1702522.1"/>
    </source>
</evidence>
<reference evidence="4" key="1">
    <citation type="submission" date="2024-04" db="EMBL/GenBank/DDBJ databases">
        <authorList>
            <person name="Shaw F."/>
            <person name="Minotto A."/>
        </authorList>
    </citation>
    <scope>NUCLEOTIDE SEQUENCE [LARGE SCALE GENOMIC DNA]</scope>
</reference>
<evidence type="ECO:0000313" key="4">
    <source>
        <dbReference type="Proteomes" id="UP001497453"/>
    </source>
</evidence>